<dbReference type="AlphaFoldDB" id="A0A2A2HFL9"/>
<evidence type="ECO:0000256" key="1">
    <source>
        <dbReference type="SAM" id="Phobius"/>
    </source>
</evidence>
<accession>A0A2A2HFL9</accession>
<evidence type="ECO:0000313" key="3">
    <source>
        <dbReference type="Proteomes" id="UP000217528"/>
    </source>
</evidence>
<feature type="transmembrane region" description="Helical" evidence="1">
    <location>
        <begin position="6"/>
        <end position="25"/>
    </location>
</feature>
<name>A0A2A2HFL9_9EURY</name>
<comment type="caution">
    <text evidence="2">The sequence shown here is derived from an EMBL/GenBank/DDBJ whole genome shotgun (WGS) entry which is preliminary data.</text>
</comment>
<organism evidence="2 3">
    <name type="scientific">Methanosphaera cuniculi</name>
    <dbReference type="NCBI Taxonomy" id="1077256"/>
    <lineage>
        <taxon>Archaea</taxon>
        <taxon>Methanobacteriati</taxon>
        <taxon>Methanobacteriota</taxon>
        <taxon>Methanomada group</taxon>
        <taxon>Methanobacteria</taxon>
        <taxon>Methanobacteriales</taxon>
        <taxon>Methanobacteriaceae</taxon>
        <taxon>Methanosphaera</taxon>
    </lineage>
</organism>
<reference evidence="2 3" key="1">
    <citation type="journal article" date="2017" name="BMC Genomics">
        <title>Genomic analysis of methanogenic archaea reveals a shift towards energy conservation.</title>
        <authorList>
            <person name="Gilmore S.P."/>
            <person name="Henske J.K."/>
            <person name="Sexton J.A."/>
            <person name="Solomon K.V."/>
            <person name="Seppala S."/>
            <person name="Yoo J.I."/>
            <person name="Huyett L.M."/>
            <person name="Pressman A."/>
            <person name="Cogan J.Z."/>
            <person name="Kivenson V."/>
            <person name="Peng X."/>
            <person name="Tan Y."/>
            <person name="Valentine D.L."/>
            <person name="O'Malley M.A."/>
        </authorList>
    </citation>
    <scope>NUCLEOTIDE SEQUENCE [LARGE SCALE GENOMIC DNA]</scope>
    <source>
        <strain evidence="2 3">1R-7</strain>
    </source>
</reference>
<proteinExistence type="predicted"/>
<protein>
    <submittedName>
        <fullName evidence="2">Uncharacterized protein</fullName>
    </submittedName>
</protein>
<keyword evidence="1" id="KW-1133">Transmembrane helix</keyword>
<evidence type="ECO:0000313" key="2">
    <source>
        <dbReference type="EMBL" id="PAV08108.1"/>
    </source>
</evidence>
<keyword evidence="3" id="KW-1185">Reference proteome</keyword>
<dbReference type="Proteomes" id="UP000217528">
    <property type="component" value="Unassembled WGS sequence"/>
</dbReference>
<gene>
    <name evidence="2" type="ORF">ASJ82_01185</name>
</gene>
<sequence>MFRWFFLYYKIGVSFLKLLFLYIFFESLHHTINRKRNFIFFLFDKIIIFNKNSIYYSIPKKIDEIRIIKKGLKIIKKK</sequence>
<dbReference type="EMBL" id="LMVN01000002">
    <property type="protein sequence ID" value="PAV08108.1"/>
    <property type="molecule type" value="Genomic_DNA"/>
</dbReference>
<keyword evidence="1" id="KW-0472">Membrane</keyword>
<keyword evidence="1" id="KW-0812">Transmembrane</keyword>